<gene>
    <name evidence="1" type="ORF">PENSUB_7186</name>
</gene>
<name>A0A1Q5TPP0_9EURO</name>
<organism evidence="1 2">
    <name type="scientific">Penicillium subrubescens</name>
    <dbReference type="NCBI Taxonomy" id="1316194"/>
    <lineage>
        <taxon>Eukaryota</taxon>
        <taxon>Fungi</taxon>
        <taxon>Dikarya</taxon>
        <taxon>Ascomycota</taxon>
        <taxon>Pezizomycotina</taxon>
        <taxon>Eurotiomycetes</taxon>
        <taxon>Eurotiomycetidae</taxon>
        <taxon>Eurotiales</taxon>
        <taxon>Aspergillaceae</taxon>
        <taxon>Penicillium</taxon>
    </lineage>
</organism>
<keyword evidence="2" id="KW-1185">Reference proteome</keyword>
<dbReference type="Proteomes" id="UP000186955">
    <property type="component" value="Unassembled WGS sequence"/>
</dbReference>
<proteinExistence type="predicted"/>
<evidence type="ECO:0000313" key="2">
    <source>
        <dbReference type="Proteomes" id="UP000186955"/>
    </source>
</evidence>
<protein>
    <recommendedName>
        <fullName evidence="3">HTH psq-type domain-containing protein</fullName>
    </recommendedName>
</protein>
<sequence length="98" mass="11560">MADSYAEQEARISRALEDYTSGKNQNLSALTREYRVNYQRLRRRLIGLPSKIGNQNRLRLLTRAQEDAIIRIIDSLRRYNIKLNGKDIEDLANLLLWR</sequence>
<dbReference type="AlphaFoldDB" id="A0A1Q5TPP0"/>
<evidence type="ECO:0008006" key="3">
    <source>
        <dbReference type="Google" id="ProtNLM"/>
    </source>
</evidence>
<reference evidence="1 2" key="1">
    <citation type="submission" date="2016-10" db="EMBL/GenBank/DDBJ databases">
        <title>Genome sequence of the ascomycete fungus Penicillium subrubescens.</title>
        <authorList>
            <person name="De Vries R.P."/>
            <person name="Peng M."/>
            <person name="Dilokpimol A."/>
            <person name="Hilden K."/>
            <person name="Makela M.R."/>
            <person name="Grigoriev I."/>
            <person name="Riley R."/>
            <person name="Granchi Z."/>
        </authorList>
    </citation>
    <scope>NUCLEOTIDE SEQUENCE [LARGE SCALE GENOMIC DNA]</scope>
    <source>
        <strain evidence="1 2">CBS 132785</strain>
    </source>
</reference>
<evidence type="ECO:0000313" key="1">
    <source>
        <dbReference type="EMBL" id="OKP02203.1"/>
    </source>
</evidence>
<accession>A0A1Q5TPP0</accession>
<dbReference type="EMBL" id="MNBE01000627">
    <property type="protein sequence ID" value="OKP02203.1"/>
    <property type="molecule type" value="Genomic_DNA"/>
</dbReference>
<comment type="caution">
    <text evidence="1">The sequence shown here is derived from an EMBL/GenBank/DDBJ whole genome shotgun (WGS) entry which is preliminary data.</text>
</comment>